<accession>A0AA35GAF7</accession>
<evidence type="ECO:0000313" key="2">
    <source>
        <dbReference type="Proteomes" id="UP001163687"/>
    </source>
</evidence>
<evidence type="ECO:0000313" key="1">
    <source>
        <dbReference type="EMBL" id="BDG62448.1"/>
    </source>
</evidence>
<dbReference type="Proteomes" id="UP001163687">
    <property type="component" value="Chromosome"/>
</dbReference>
<organism evidence="1 2">
    <name type="scientific">Caldinitratiruptor microaerophilus</name>
    <dbReference type="NCBI Taxonomy" id="671077"/>
    <lineage>
        <taxon>Bacteria</taxon>
        <taxon>Bacillati</taxon>
        <taxon>Bacillota</taxon>
        <taxon>Clostridia</taxon>
        <taxon>Eubacteriales</taxon>
        <taxon>Symbiobacteriaceae</taxon>
        <taxon>Caldinitratiruptor</taxon>
    </lineage>
</organism>
<dbReference type="EMBL" id="AP025628">
    <property type="protein sequence ID" value="BDG62448.1"/>
    <property type="molecule type" value="Genomic_DNA"/>
</dbReference>
<dbReference type="KEGG" id="cmic:caldi_35380"/>
<protein>
    <submittedName>
        <fullName evidence="1">Uncharacterized protein</fullName>
    </submittedName>
</protein>
<reference evidence="1" key="1">
    <citation type="submission" date="2022-03" db="EMBL/GenBank/DDBJ databases">
        <title>Complete genome sequence of Caldinitratiruptor microaerophilus.</title>
        <authorList>
            <person name="Mukaiyama R."/>
            <person name="Nishiyama T."/>
            <person name="Ueda K."/>
        </authorList>
    </citation>
    <scope>NUCLEOTIDE SEQUENCE</scope>
    <source>
        <strain evidence="1">JCM 16183</strain>
    </source>
</reference>
<dbReference type="RefSeq" id="WP_264843031.1">
    <property type="nucleotide sequence ID" value="NZ_AP025628.1"/>
</dbReference>
<gene>
    <name evidence="1" type="ORF">caldi_35380</name>
</gene>
<name>A0AA35GAF7_9FIRM</name>
<sequence length="54" mass="6359">MHAPAACTPRLPGPERVDRLRDVEDRLTRHRHVRVDHFLPERSDPACDFLLRCE</sequence>
<proteinExistence type="predicted"/>
<dbReference type="AlphaFoldDB" id="A0AA35GAF7"/>
<keyword evidence="2" id="KW-1185">Reference proteome</keyword>